<dbReference type="Proteomes" id="UP001497493">
    <property type="component" value="Chromosome"/>
</dbReference>
<organism evidence="2 3">
    <name type="scientific">Candidatus Methylocalor cossyra</name>
    <dbReference type="NCBI Taxonomy" id="3108543"/>
    <lineage>
        <taxon>Bacteria</taxon>
        <taxon>Pseudomonadati</taxon>
        <taxon>Pseudomonadota</taxon>
        <taxon>Gammaproteobacteria</taxon>
        <taxon>Methylococcales</taxon>
        <taxon>Methylococcaceae</taxon>
        <taxon>Candidatus Methylocalor</taxon>
    </lineage>
</organism>
<protein>
    <submittedName>
        <fullName evidence="2">Glycosyl transferase 4-like domain-containing protein</fullName>
    </submittedName>
</protein>
<sequence length="376" mass="42352">MAKHCLIVSPIPSHPPFQGNSARIFRFGRCLQALGYRVHFFYYPLEGLSDRQRRQMSEAWDHFYSIPCDLPNTKRSLGDHYAIDDWYDPRAGELVAELHRRWRYQAVVVNYVWFSAVLEALPNDVLKLIDTHDVFGDRHLRAIEAGMRPEWFYTSIAEEARGLRRADIVVAIQDQEQRYFESLGLARVETIGFIAPERTVPARRREKPAVGYIGSGNPWNVHAFRSLVRALGARPELAERAEFVAAGPICDQVKDDPGPFRLLGILDKVEEFYAAVDIALNPMIGGTGLKIKTLEALAFGKGVLSTRDGFVGIPTTEPAHTLDSVDALCAQLAHVLEFPNRMAALQVATREVFRRYQRRAVEAFVNIFGTTPVSGS</sequence>
<name>A0ABM9NIT7_9GAMM</name>
<dbReference type="Pfam" id="PF13579">
    <property type="entry name" value="Glyco_trans_4_4"/>
    <property type="match status" value="1"/>
</dbReference>
<evidence type="ECO:0000259" key="1">
    <source>
        <dbReference type="Pfam" id="PF13579"/>
    </source>
</evidence>
<feature type="domain" description="Glycosyltransferase subfamily 4-like N-terminal" evidence="1">
    <location>
        <begin position="22"/>
        <end position="188"/>
    </location>
</feature>
<proteinExistence type="predicted"/>
<dbReference type="EMBL" id="OZ026884">
    <property type="protein sequence ID" value="CAL1240545.1"/>
    <property type="molecule type" value="Genomic_DNA"/>
</dbReference>
<dbReference type="Pfam" id="PF13692">
    <property type="entry name" value="Glyco_trans_1_4"/>
    <property type="match status" value="1"/>
</dbReference>
<evidence type="ECO:0000313" key="2">
    <source>
        <dbReference type="EMBL" id="CAL1240545.1"/>
    </source>
</evidence>
<dbReference type="RefSeq" id="WP_348757139.1">
    <property type="nucleotide sequence ID" value="NZ_OZ026884.1"/>
</dbReference>
<reference evidence="2 3" key="1">
    <citation type="submission" date="2024-04" db="EMBL/GenBank/DDBJ databases">
        <authorList>
            <person name="Cremers G."/>
        </authorList>
    </citation>
    <scope>NUCLEOTIDE SEQUENCE [LARGE SCALE GENOMIC DNA]</scope>
    <source>
        <strain evidence="2">MeCH1-AG</strain>
    </source>
</reference>
<dbReference type="Gene3D" id="3.40.50.2000">
    <property type="entry name" value="Glycogen Phosphorylase B"/>
    <property type="match status" value="2"/>
</dbReference>
<gene>
    <name evidence="2" type="ORF">MECH1_V1_1769</name>
</gene>
<evidence type="ECO:0000313" key="3">
    <source>
        <dbReference type="Proteomes" id="UP001497493"/>
    </source>
</evidence>
<accession>A0ABM9NIT7</accession>
<dbReference type="SUPFAM" id="SSF53756">
    <property type="entry name" value="UDP-Glycosyltransferase/glycogen phosphorylase"/>
    <property type="match status" value="1"/>
</dbReference>
<dbReference type="InterPro" id="IPR028098">
    <property type="entry name" value="Glyco_trans_4-like_N"/>
</dbReference>
<keyword evidence="3" id="KW-1185">Reference proteome</keyword>